<dbReference type="OrthoDB" id="738440at2"/>
<proteinExistence type="predicted"/>
<dbReference type="EMBL" id="QNUL01000001">
    <property type="protein sequence ID" value="REA64230.1"/>
    <property type="molecule type" value="Genomic_DNA"/>
</dbReference>
<dbReference type="RefSeq" id="WP_115828838.1">
    <property type="nucleotide sequence ID" value="NZ_QNUL01000001.1"/>
</dbReference>
<sequence length="412" mass="45123">MKKNIIRLWMLVGIASFGLLSCSNDDNKSEEVAPSEQHFAISAWLQSPDQYIASVPSLMNDKDSLTLKGKGIEAQGSRYLWHKQYVYQMNILEKRFIQYEMKADGTISPKSYILTDGIVPNYFMSLNVVDDNTLLVLGALDPNKGQAGWARIRVSDFSVIDKGTLTVPYDAAKPDVSFSLGRGFVDNGKFIMGGYFYDAAAKGYVVDGVKALVYDYPSMTNMKVITTNVTNGSVGYDYLHSVDKDEEGNHYFVVSAGKFWTGLGGKSGVVRIKKGAAEFDKDYFFDVTTPVGDQACLMGLNYVGNGIAFGTVQYENKMTSVRDRLNDVAQVVKLNLNTKAVTVMTTPLSPVGMVRSPLVFNNKYYTGISPVGKKAYIYEFDPAGGADGFKRGLALDGGGSVQVQLIAPHPTK</sequence>
<gene>
    <name evidence="1" type="ORF">DSL64_01360</name>
</gene>
<accession>A0A3D8YI61</accession>
<evidence type="ECO:0000313" key="2">
    <source>
        <dbReference type="Proteomes" id="UP000256373"/>
    </source>
</evidence>
<keyword evidence="2" id="KW-1185">Reference proteome</keyword>
<organism evidence="1 2">
    <name type="scientific">Dyadobacter luteus</name>
    <dbReference type="NCBI Taxonomy" id="2259619"/>
    <lineage>
        <taxon>Bacteria</taxon>
        <taxon>Pseudomonadati</taxon>
        <taxon>Bacteroidota</taxon>
        <taxon>Cytophagia</taxon>
        <taxon>Cytophagales</taxon>
        <taxon>Spirosomataceae</taxon>
        <taxon>Dyadobacter</taxon>
    </lineage>
</organism>
<reference evidence="1 2" key="1">
    <citation type="submission" date="2018-07" db="EMBL/GenBank/DDBJ databases">
        <title>Dyadobacter roseus sp. nov., isolated from rose rhizosphere soil.</title>
        <authorList>
            <person name="Chen L."/>
        </authorList>
    </citation>
    <scope>NUCLEOTIDE SEQUENCE [LARGE SCALE GENOMIC DNA]</scope>
    <source>
        <strain evidence="1 2">RS19</strain>
    </source>
</reference>
<dbReference type="Proteomes" id="UP000256373">
    <property type="component" value="Unassembled WGS sequence"/>
</dbReference>
<name>A0A3D8YI61_9BACT</name>
<protein>
    <recommendedName>
        <fullName evidence="3">DUF4374 domain-containing protein</fullName>
    </recommendedName>
</protein>
<evidence type="ECO:0008006" key="3">
    <source>
        <dbReference type="Google" id="ProtNLM"/>
    </source>
</evidence>
<dbReference type="PROSITE" id="PS51257">
    <property type="entry name" value="PROKAR_LIPOPROTEIN"/>
    <property type="match status" value="1"/>
</dbReference>
<dbReference type="AlphaFoldDB" id="A0A3D8YI61"/>
<comment type="caution">
    <text evidence="1">The sequence shown here is derived from an EMBL/GenBank/DDBJ whole genome shotgun (WGS) entry which is preliminary data.</text>
</comment>
<evidence type="ECO:0000313" key="1">
    <source>
        <dbReference type="EMBL" id="REA64230.1"/>
    </source>
</evidence>